<dbReference type="InterPro" id="IPR008409">
    <property type="entry name" value="SPF27"/>
</dbReference>
<keyword evidence="4" id="KW-0508">mRNA splicing</keyword>
<dbReference type="AlphaFoldDB" id="A0AAV5S1P0"/>
<keyword evidence="3" id="KW-0747">Spliceosome</keyword>
<evidence type="ECO:0000256" key="5">
    <source>
        <dbReference type="ARBA" id="ARBA00023242"/>
    </source>
</evidence>
<comment type="subcellular location">
    <subcellularLocation>
        <location evidence="1">Nucleus</location>
    </subcellularLocation>
</comment>
<reference evidence="6 7" key="1">
    <citation type="journal article" date="2023" name="Elife">
        <title>Identification of key yeast species and microbe-microbe interactions impacting larval growth of Drosophila in the wild.</title>
        <authorList>
            <person name="Mure A."/>
            <person name="Sugiura Y."/>
            <person name="Maeda R."/>
            <person name="Honda K."/>
            <person name="Sakurai N."/>
            <person name="Takahashi Y."/>
            <person name="Watada M."/>
            <person name="Katoh T."/>
            <person name="Gotoh A."/>
            <person name="Gotoh Y."/>
            <person name="Taniguchi I."/>
            <person name="Nakamura K."/>
            <person name="Hayashi T."/>
            <person name="Katayama T."/>
            <person name="Uemura T."/>
            <person name="Hattori Y."/>
        </authorList>
    </citation>
    <scope>NUCLEOTIDE SEQUENCE [LARGE SCALE GENOMIC DNA]</scope>
    <source>
        <strain evidence="6 7">KH-74</strain>
    </source>
</reference>
<accession>A0AAV5S1P0</accession>
<evidence type="ECO:0000256" key="3">
    <source>
        <dbReference type="ARBA" id="ARBA00022728"/>
    </source>
</evidence>
<keyword evidence="2" id="KW-0507">mRNA processing</keyword>
<dbReference type="GO" id="GO:0006397">
    <property type="term" value="P:mRNA processing"/>
    <property type="evidence" value="ECO:0007669"/>
    <property type="project" value="UniProtKB-KW"/>
</dbReference>
<dbReference type="Pfam" id="PF05700">
    <property type="entry name" value="BCAS2"/>
    <property type="match status" value="1"/>
</dbReference>
<evidence type="ECO:0000313" key="6">
    <source>
        <dbReference type="EMBL" id="GMM57575.1"/>
    </source>
</evidence>
<dbReference type="Proteomes" id="UP001377567">
    <property type="component" value="Unassembled WGS sequence"/>
</dbReference>
<evidence type="ECO:0000256" key="2">
    <source>
        <dbReference type="ARBA" id="ARBA00022664"/>
    </source>
</evidence>
<protein>
    <submittedName>
        <fullName evidence="6">Snt309 protein</fullName>
    </submittedName>
</protein>
<dbReference type="GO" id="GO:0008380">
    <property type="term" value="P:RNA splicing"/>
    <property type="evidence" value="ECO:0007669"/>
    <property type="project" value="UniProtKB-KW"/>
</dbReference>
<evidence type="ECO:0000256" key="4">
    <source>
        <dbReference type="ARBA" id="ARBA00023187"/>
    </source>
</evidence>
<keyword evidence="7" id="KW-1185">Reference proteome</keyword>
<gene>
    <name evidence="6" type="ORF">DAKH74_041910</name>
</gene>
<keyword evidence="5" id="KW-0539">Nucleus</keyword>
<name>A0AAV5S1P0_MAUHU</name>
<dbReference type="EMBL" id="BTGD01000013">
    <property type="protein sequence ID" value="GMM57575.1"/>
    <property type="molecule type" value="Genomic_DNA"/>
</dbReference>
<sequence length="212" mass="24819">MDNLPFIDSESAKEEYRHMAEKLFAEELRKLDTTQKHPEVIKILNSVSARASHIFAEEVFDQYQEVVGSKRDSKKRTWDSTEADDAFLEEYKKKHPRIDMSVYDLDQYSTGTVEAKDRIATVDSYLSHQLIALRDLIPKTMVNQWAINNDLMRVSSDVVDNLLETQRKQLQDLDKYRQNAQTSTAPTFKNLEYQVNELILDEIERHYPQQDS</sequence>
<dbReference type="GO" id="GO:0005681">
    <property type="term" value="C:spliceosomal complex"/>
    <property type="evidence" value="ECO:0007669"/>
    <property type="project" value="UniProtKB-KW"/>
</dbReference>
<comment type="caution">
    <text evidence="6">The sequence shown here is derived from an EMBL/GenBank/DDBJ whole genome shotgun (WGS) entry which is preliminary data.</text>
</comment>
<evidence type="ECO:0000256" key="1">
    <source>
        <dbReference type="ARBA" id="ARBA00004123"/>
    </source>
</evidence>
<proteinExistence type="predicted"/>
<evidence type="ECO:0000313" key="7">
    <source>
        <dbReference type="Proteomes" id="UP001377567"/>
    </source>
</evidence>
<organism evidence="6 7">
    <name type="scientific">Maudiozyma humilis</name>
    <name type="common">Sour dough yeast</name>
    <name type="synonym">Kazachstania humilis</name>
    <dbReference type="NCBI Taxonomy" id="51915"/>
    <lineage>
        <taxon>Eukaryota</taxon>
        <taxon>Fungi</taxon>
        <taxon>Dikarya</taxon>
        <taxon>Ascomycota</taxon>
        <taxon>Saccharomycotina</taxon>
        <taxon>Saccharomycetes</taxon>
        <taxon>Saccharomycetales</taxon>
        <taxon>Saccharomycetaceae</taxon>
        <taxon>Maudiozyma</taxon>
    </lineage>
</organism>